<keyword evidence="3" id="KW-1185">Reference proteome</keyword>
<comment type="caution">
    <text evidence="2">The sequence shown here is derived from an EMBL/GenBank/DDBJ whole genome shotgun (WGS) entry which is preliminary data.</text>
</comment>
<name>A0A4C1UPP9_EUMVA</name>
<dbReference type="AlphaFoldDB" id="A0A4C1UPP9"/>
<reference evidence="2 3" key="1">
    <citation type="journal article" date="2019" name="Commun. Biol.">
        <title>The bagworm genome reveals a unique fibroin gene that provides high tensile strength.</title>
        <authorList>
            <person name="Kono N."/>
            <person name="Nakamura H."/>
            <person name="Ohtoshi R."/>
            <person name="Tomita M."/>
            <person name="Numata K."/>
            <person name="Arakawa K."/>
        </authorList>
    </citation>
    <scope>NUCLEOTIDE SEQUENCE [LARGE SCALE GENOMIC DNA]</scope>
</reference>
<feature type="compositionally biased region" description="Basic residues" evidence="1">
    <location>
        <begin position="72"/>
        <end position="83"/>
    </location>
</feature>
<accession>A0A4C1UPP9</accession>
<dbReference type="Proteomes" id="UP000299102">
    <property type="component" value="Unassembled WGS sequence"/>
</dbReference>
<evidence type="ECO:0000313" key="2">
    <source>
        <dbReference type="EMBL" id="GBP27952.1"/>
    </source>
</evidence>
<protein>
    <submittedName>
        <fullName evidence="2">Uncharacterized protein</fullName>
    </submittedName>
</protein>
<evidence type="ECO:0000313" key="3">
    <source>
        <dbReference type="Proteomes" id="UP000299102"/>
    </source>
</evidence>
<evidence type="ECO:0000256" key="1">
    <source>
        <dbReference type="SAM" id="MobiDB-lite"/>
    </source>
</evidence>
<feature type="compositionally biased region" description="Polar residues" evidence="1">
    <location>
        <begin position="55"/>
        <end position="68"/>
    </location>
</feature>
<proteinExistence type="predicted"/>
<organism evidence="2 3">
    <name type="scientific">Eumeta variegata</name>
    <name type="common">Bagworm moth</name>
    <name type="synonym">Eumeta japonica</name>
    <dbReference type="NCBI Taxonomy" id="151549"/>
    <lineage>
        <taxon>Eukaryota</taxon>
        <taxon>Metazoa</taxon>
        <taxon>Ecdysozoa</taxon>
        <taxon>Arthropoda</taxon>
        <taxon>Hexapoda</taxon>
        <taxon>Insecta</taxon>
        <taxon>Pterygota</taxon>
        <taxon>Neoptera</taxon>
        <taxon>Endopterygota</taxon>
        <taxon>Lepidoptera</taxon>
        <taxon>Glossata</taxon>
        <taxon>Ditrysia</taxon>
        <taxon>Tineoidea</taxon>
        <taxon>Psychidae</taxon>
        <taxon>Oiketicinae</taxon>
        <taxon>Eumeta</taxon>
    </lineage>
</organism>
<gene>
    <name evidence="2" type="ORF">EVAR_83581_1</name>
</gene>
<sequence length="111" mass="13132">MYDERVRNAMQYTMRRRNSSCHFHFSRGYIKAFCQNRVFGSCESEHLMPHLIISRNHNGGKNRSQNSFRAGRGQRKRRGRGSCWRARRSARLAARGAQARPFCCWKRLLLI</sequence>
<feature type="region of interest" description="Disordered" evidence="1">
    <location>
        <begin position="54"/>
        <end position="83"/>
    </location>
</feature>
<dbReference type="EMBL" id="BGZK01000201">
    <property type="protein sequence ID" value="GBP27952.1"/>
    <property type="molecule type" value="Genomic_DNA"/>
</dbReference>